<dbReference type="SMART" id="SM00347">
    <property type="entry name" value="HTH_MARR"/>
    <property type="match status" value="1"/>
</dbReference>
<proteinExistence type="predicted"/>
<evidence type="ECO:0000313" key="2">
    <source>
        <dbReference type="EMBL" id="PVY61662.1"/>
    </source>
</evidence>
<dbReference type="InterPro" id="IPR039422">
    <property type="entry name" value="MarR/SlyA-like"/>
</dbReference>
<evidence type="ECO:0000259" key="1">
    <source>
        <dbReference type="PROSITE" id="PS50995"/>
    </source>
</evidence>
<dbReference type="GO" id="GO:0006950">
    <property type="term" value="P:response to stress"/>
    <property type="evidence" value="ECO:0007669"/>
    <property type="project" value="TreeGrafter"/>
</dbReference>
<accession>A0A2U1CKZ2</accession>
<dbReference type="Gene3D" id="1.10.10.10">
    <property type="entry name" value="Winged helix-like DNA-binding domain superfamily/Winged helix DNA-binding domain"/>
    <property type="match status" value="1"/>
</dbReference>
<dbReference type="InterPro" id="IPR036390">
    <property type="entry name" value="WH_DNA-bd_sf"/>
</dbReference>
<feature type="domain" description="HTH marR-type" evidence="1">
    <location>
        <begin position="18"/>
        <end position="155"/>
    </location>
</feature>
<dbReference type="Pfam" id="PF12802">
    <property type="entry name" value="MarR_2"/>
    <property type="match status" value="1"/>
</dbReference>
<dbReference type="PANTHER" id="PTHR33164">
    <property type="entry name" value="TRANSCRIPTIONAL REGULATOR, MARR FAMILY"/>
    <property type="match status" value="1"/>
</dbReference>
<keyword evidence="3" id="KW-1185">Reference proteome</keyword>
<protein>
    <submittedName>
        <fullName evidence="2">MarR family transcriptional regulator</fullName>
    </submittedName>
</protein>
<gene>
    <name evidence="2" type="ORF">C7440_2392</name>
</gene>
<dbReference type="AlphaFoldDB" id="A0A2U1CKZ2"/>
<dbReference type="InterPro" id="IPR000835">
    <property type="entry name" value="HTH_MarR-typ"/>
</dbReference>
<dbReference type="OrthoDB" id="8962745at2"/>
<dbReference type="GO" id="GO:0003700">
    <property type="term" value="F:DNA-binding transcription factor activity"/>
    <property type="evidence" value="ECO:0007669"/>
    <property type="project" value="InterPro"/>
</dbReference>
<dbReference type="InterPro" id="IPR036388">
    <property type="entry name" value="WH-like_DNA-bd_sf"/>
</dbReference>
<reference evidence="2 3" key="1">
    <citation type="submission" date="2018-04" db="EMBL/GenBank/DDBJ databases">
        <title>Genomic Encyclopedia of Type Strains, Phase IV (KMG-IV): sequencing the most valuable type-strain genomes for metagenomic binning, comparative biology and taxonomic classification.</title>
        <authorList>
            <person name="Goeker M."/>
        </authorList>
    </citation>
    <scope>NUCLEOTIDE SEQUENCE [LARGE SCALE GENOMIC DNA]</scope>
    <source>
        <strain evidence="2 3">DSM 10065</strain>
    </source>
</reference>
<dbReference type="RefSeq" id="WP_116518684.1">
    <property type="nucleotide sequence ID" value="NZ_JACCEX010000003.1"/>
</dbReference>
<dbReference type="PANTHER" id="PTHR33164:SF43">
    <property type="entry name" value="HTH-TYPE TRANSCRIPTIONAL REPRESSOR YETL"/>
    <property type="match status" value="1"/>
</dbReference>
<dbReference type="PROSITE" id="PS50995">
    <property type="entry name" value="HTH_MARR_2"/>
    <property type="match status" value="1"/>
</dbReference>
<evidence type="ECO:0000313" key="3">
    <source>
        <dbReference type="Proteomes" id="UP000246145"/>
    </source>
</evidence>
<sequence length="193" mass="21707">MYIRQLSAPHGDSILDAQFSLEHRLAYRFAVLSAESVRFLGAIYTKKFGISTAGWRIMSIIGRYEPIFPGVAAQHCTMSADKLTRAVDRLVQKGYVVRNTDEADRRRVILCLSSRGRAVYNEVEELHQLMEAKWRQALSQEENTVLDSIMDKLEARAHDIFNRPPETEAGGAVRTTRRAAATRASAARKRAVA</sequence>
<dbReference type="SUPFAM" id="SSF46785">
    <property type="entry name" value="Winged helix' DNA-binding domain"/>
    <property type="match status" value="1"/>
</dbReference>
<organism evidence="2 3">
    <name type="scientific">Pusillimonas noertemannii</name>
    <dbReference type="NCBI Taxonomy" id="305977"/>
    <lineage>
        <taxon>Bacteria</taxon>
        <taxon>Pseudomonadati</taxon>
        <taxon>Pseudomonadota</taxon>
        <taxon>Betaproteobacteria</taxon>
        <taxon>Burkholderiales</taxon>
        <taxon>Alcaligenaceae</taxon>
        <taxon>Pusillimonas</taxon>
    </lineage>
</organism>
<dbReference type="PRINTS" id="PR00598">
    <property type="entry name" value="HTHMARR"/>
</dbReference>
<name>A0A2U1CKZ2_9BURK</name>
<comment type="caution">
    <text evidence="2">The sequence shown here is derived from an EMBL/GenBank/DDBJ whole genome shotgun (WGS) entry which is preliminary data.</text>
</comment>
<dbReference type="Proteomes" id="UP000246145">
    <property type="component" value="Unassembled WGS sequence"/>
</dbReference>
<dbReference type="EMBL" id="QEKO01000003">
    <property type="protein sequence ID" value="PVY61662.1"/>
    <property type="molecule type" value="Genomic_DNA"/>
</dbReference>